<accession>Q6R5C4</accession>
<name>Q6R5C4_MOUSE</name>
<sequence>MIASMSASLPPPTGKCNNPKVQSLRSVVRSYEPLGLGPACPDSIYSKALPRSKILSNTSMYVWLSLLGRLLPGQGHCSEEYPDHCSKLWHGKP</sequence>
<evidence type="ECO:0000313" key="2">
    <source>
        <dbReference type="MGI" id="MGI:1916378"/>
    </source>
</evidence>
<dbReference type="AGR" id="MGI:1916378"/>
<reference evidence="1" key="1">
    <citation type="journal article" date="2003" name="PLoS Biol.">
        <title>Transcriptome analysis of mouse stem cells and early embryos.</title>
        <authorList>
            <person name="Sharov A.A."/>
            <person name="Piao Y."/>
            <person name="Matoba R."/>
            <person name="Dudekula D.B."/>
            <person name="Qian Y."/>
            <person name="VanBuren V."/>
            <person name="Falco G."/>
            <person name="Martin P.R."/>
            <person name="Stagg C.A."/>
            <person name="Bassey U.C."/>
            <person name="Wang Y."/>
            <person name="Carter M.G."/>
            <person name="Hamatani T."/>
            <person name="Aiba K."/>
            <person name="Akutsu H."/>
            <person name="Sharova L."/>
            <person name="Tanaka T.S."/>
            <person name="Kimber W.L."/>
            <person name="Yoshikawa T."/>
            <person name="Jaradat S.A."/>
            <person name="Pantano S."/>
            <person name="Nagaraja R."/>
            <person name="Boheler K.R."/>
            <person name="Taub D."/>
            <person name="Hodes R.J."/>
            <person name="Longo D.L."/>
            <person name="Schlessinger D."/>
            <person name="Keller J."/>
            <person name="Klotz E."/>
            <person name="Kelsoe G."/>
            <person name="Umezawa A."/>
            <person name="Vescovi A.L."/>
            <person name="Rossant J."/>
            <person name="Kunath T."/>
            <person name="Hogan B.L.M."/>
            <person name="Curci A."/>
            <person name="D'Urso M."/>
            <person name="Kelso J."/>
            <person name="Hide W."/>
            <person name="Ko M.S.H."/>
        </authorList>
    </citation>
    <scope>NUCLEOTIDE SEQUENCE</scope>
    <source>
        <strain evidence="1">CD1</strain>
    </source>
</reference>
<protein>
    <submittedName>
        <fullName evidence="1">Uncharacterized protein</fullName>
    </submittedName>
</protein>
<dbReference type="OrthoDB" id="10066771at2759"/>
<dbReference type="EMBL" id="AY512959">
    <property type="protein sequence ID" value="AAR87829.1"/>
    <property type="molecule type" value="mRNA"/>
</dbReference>
<organism evidence="1">
    <name type="scientific">Mus musculus</name>
    <name type="common">Mouse</name>
    <dbReference type="NCBI Taxonomy" id="10090"/>
    <lineage>
        <taxon>Eukaryota</taxon>
        <taxon>Metazoa</taxon>
        <taxon>Chordata</taxon>
        <taxon>Craniata</taxon>
        <taxon>Vertebrata</taxon>
        <taxon>Euteleostomi</taxon>
        <taxon>Mammalia</taxon>
        <taxon>Eutheria</taxon>
        <taxon>Euarchontoglires</taxon>
        <taxon>Glires</taxon>
        <taxon>Rodentia</taxon>
        <taxon>Myomorpha</taxon>
        <taxon>Muroidea</taxon>
        <taxon>Muridae</taxon>
        <taxon>Murinae</taxon>
        <taxon>Mus</taxon>
        <taxon>Mus</taxon>
    </lineage>
</organism>
<gene>
    <name evidence="2" type="primary">Zfp507</name>
    <name evidence="2" type="synonym">zfp507</name>
</gene>
<evidence type="ECO:0000313" key="1">
    <source>
        <dbReference type="EMBL" id="AAR87829.1"/>
    </source>
</evidence>
<proteinExistence type="evidence at transcript level"/>
<dbReference type="AlphaFoldDB" id="Q6R5C4"/>
<dbReference type="MGI" id="MGI:1916378">
    <property type="gene designation" value="Zfp507"/>
</dbReference>